<dbReference type="AlphaFoldDB" id="A0A9X5BIF0"/>
<dbReference type="OrthoDB" id="9801392at2"/>
<reference evidence="1" key="1">
    <citation type="submission" date="2018-09" db="EMBL/GenBank/DDBJ databases">
        <title>Murine metabolic-syndrome-specific gut microbial biobank.</title>
        <authorList>
            <person name="Liu C."/>
        </authorList>
    </citation>
    <scope>NUCLEOTIDE SEQUENCE</scope>
    <source>
        <strain evidence="1">D42-62</strain>
    </source>
</reference>
<organism evidence="1 2">
    <name type="scientific">Parablautia muri</name>
    <dbReference type="NCBI Taxonomy" id="2320879"/>
    <lineage>
        <taxon>Bacteria</taxon>
        <taxon>Bacillati</taxon>
        <taxon>Bacillota</taxon>
        <taxon>Clostridia</taxon>
        <taxon>Lachnospirales</taxon>
        <taxon>Lachnospiraceae</taxon>
        <taxon>Parablautia</taxon>
    </lineage>
</organism>
<comment type="caution">
    <text evidence="1">The sequence shown here is derived from an EMBL/GenBank/DDBJ whole genome shotgun (WGS) entry which is preliminary data.</text>
</comment>
<dbReference type="SUPFAM" id="SSF103642">
    <property type="entry name" value="Sec-C motif"/>
    <property type="match status" value="1"/>
</dbReference>
<proteinExistence type="predicted"/>
<dbReference type="InterPro" id="IPR004027">
    <property type="entry name" value="SEC_C_motif"/>
</dbReference>
<dbReference type="Pfam" id="PF02810">
    <property type="entry name" value="SEC-C"/>
    <property type="match status" value="1"/>
</dbReference>
<dbReference type="Gene3D" id="3.10.450.50">
    <property type="match status" value="1"/>
</dbReference>
<accession>A0A9X5BIF0</accession>
<evidence type="ECO:0008006" key="3">
    <source>
        <dbReference type="Google" id="ProtNLM"/>
    </source>
</evidence>
<evidence type="ECO:0000313" key="2">
    <source>
        <dbReference type="Proteomes" id="UP001154420"/>
    </source>
</evidence>
<name>A0A9X5BIF0_9FIRM</name>
<dbReference type="RefSeq" id="WP_160561709.1">
    <property type="nucleotide sequence ID" value="NZ_QZDT01000047.1"/>
</dbReference>
<evidence type="ECO:0000313" key="1">
    <source>
        <dbReference type="EMBL" id="NBJ94696.1"/>
    </source>
</evidence>
<dbReference type="EMBL" id="QZDT01000047">
    <property type="protein sequence ID" value="NBJ94696.1"/>
    <property type="molecule type" value="Genomic_DNA"/>
</dbReference>
<dbReference type="Proteomes" id="UP001154420">
    <property type="component" value="Unassembled WGS sequence"/>
</dbReference>
<gene>
    <name evidence="1" type="ORF">D5281_19475</name>
</gene>
<sequence>MAMRKVFYGPEGIMLKHILRMYDKESLLNYARDLEIKRTSGLKKDELAEKIANELLMPTVMRRRIAVLSPECRILLERAMREPLIPTPEEMDDALFLHESDYAFLNKREQLDVPVDVKIAYEKINTPEFRKYARKMSWLSQCLNFGEAFYGVFDKDVLRKIYNVRKGYHISEEQLEKMCNEFPDDMTECHMEEGQRFIVAEYLAYRDRYKDLLDIQAGKDFYIPNAQEVLDYARNLYLSQEPAYQNFREFLQHEIGMTYDEADAEALETWDKIQFDIDFTEIVQYIIDVYEDLLDDTKIEKIIQLLQELNNNTRMQIHRGHTPNEMMRKGMEEGRFSQRPIVVPGSTETANLLKSASEELKEMGICVDFDSNAAIVPNNSSQNNVSGQVANSFKKIYPNDPCPCGSGKKFKKCCGGHGKL</sequence>
<protein>
    <recommendedName>
        <fullName evidence="3">SEC-C motif-containing protein</fullName>
    </recommendedName>
</protein>
<keyword evidence="2" id="KW-1185">Reference proteome</keyword>